<evidence type="ECO:0000313" key="1">
    <source>
        <dbReference type="EMBL" id="KAL3320441.1"/>
    </source>
</evidence>
<keyword evidence="2" id="KW-1185">Reference proteome</keyword>
<dbReference type="EMBL" id="JBJKFK010000052">
    <property type="protein sequence ID" value="KAL3320441.1"/>
    <property type="molecule type" value="Genomic_DNA"/>
</dbReference>
<reference evidence="1 2" key="1">
    <citation type="submission" date="2024-11" db="EMBL/GenBank/DDBJ databases">
        <title>Adaptive evolution of stress response genes in parasites aligns with host niche diversity.</title>
        <authorList>
            <person name="Hahn C."/>
            <person name="Resl P."/>
        </authorList>
    </citation>
    <scope>NUCLEOTIDE SEQUENCE [LARGE SCALE GENOMIC DNA]</scope>
    <source>
        <strain evidence="1">EGGRZ-B1_66</strain>
        <tissue evidence="1">Body</tissue>
    </source>
</reference>
<accession>A0ABD2QNW8</accession>
<gene>
    <name evidence="1" type="ORF">Ciccas_000891</name>
</gene>
<proteinExistence type="predicted"/>
<name>A0ABD2QNW8_9PLAT</name>
<organism evidence="1 2">
    <name type="scientific">Cichlidogyrus casuarinus</name>
    <dbReference type="NCBI Taxonomy" id="1844966"/>
    <lineage>
        <taxon>Eukaryota</taxon>
        <taxon>Metazoa</taxon>
        <taxon>Spiralia</taxon>
        <taxon>Lophotrochozoa</taxon>
        <taxon>Platyhelminthes</taxon>
        <taxon>Monogenea</taxon>
        <taxon>Monopisthocotylea</taxon>
        <taxon>Dactylogyridea</taxon>
        <taxon>Ancyrocephalidae</taxon>
        <taxon>Cichlidogyrus</taxon>
    </lineage>
</organism>
<comment type="caution">
    <text evidence="1">The sequence shown here is derived from an EMBL/GenBank/DDBJ whole genome shotgun (WGS) entry which is preliminary data.</text>
</comment>
<protein>
    <submittedName>
        <fullName evidence="1">Uncharacterized protein</fullName>
    </submittedName>
</protein>
<sequence>MKDGGLQLAVINVYDDEIPQPVGSQSTFSNKTNSAILALIFVLIKDNEEHGRLFLNEGGVEKLNFFLTKEDKISSNARNSLFDQKEKNRRFAQFILRHLWKMKSLKEDFHRLNLHSEHFGPQKTIVPISNAVNNSVKHGIDSFREALVPVMRKLRQHSAKSWNPSRLRARSAVRIASISSLAVFENLQQCSSHQ</sequence>
<dbReference type="InterPro" id="IPR011989">
    <property type="entry name" value="ARM-like"/>
</dbReference>
<dbReference type="AlphaFoldDB" id="A0ABD2QNW8"/>
<dbReference type="Proteomes" id="UP001626550">
    <property type="component" value="Unassembled WGS sequence"/>
</dbReference>
<dbReference type="Gene3D" id="1.25.10.10">
    <property type="entry name" value="Leucine-rich Repeat Variant"/>
    <property type="match status" value="1"/>
</dbReference>
<evidence type="ECO:0000313" key="2">
    <source>
        <dbReference type="Proteomes" id="UP001626550"/>
    </source>
</evidence>